<dbReference type="AlphaFoldDB" id="W1PIW7"/>
<keyword evidence="2" id="KW-1185">Reference proteome</keyword>
<name>W1PIW7_AMBTC</name>
<evidence type="ECO:0000313" key="2">
    <source>
        <dbReference type="Proteomes" id="UP000017836"/>
    </source>
</evidence>
<dbReference type="Proteomes" id="UP000017836">
    <property type="component" value="Unassembled WGS sequence"/>
</dbReference>
<dbReference type="Gramene" id="ERN07586">
    <property type="protein sequence ID" value="ERN07586"/>
    <property type="gene ID" value="AMTR_s00157p00046890"/>
</dbReference>
<organism evidence="1 2">
    <name type="scientific">Amborella trichopoda</name>
    <dbReference type="NCBI Taxonomy" id="13333"/>
    <lineage>
        <taxon>Eukaryota</taxon>
        <taxon>Viridiplantae</taxon>
        <taxon>Streptophyta</taxon>
        <taxon>Embryophyta</taxon>
        <taxon>Tracheophyta</taxon>
        <taxon>Spermatophyta</taxon>
        <taxon>Magnoliopsida</taxon>
        <taxon>Amborellales</taxon>
        <taxon>Amborellaceae</taxon>
        <taxon>Amborella</taxon>
    </lineage>
</organism>
<dbReference type="EMBL" id="KI393724">
    <property type="protein sequence ID" value="ERN07586.1"/>
    <property type="molecule type" value="Genomic_DNA"/>
</dbReference>
<proteinExistence type="predicted"/>
<sequence length="68" mass="7693">MVFKWVLFESFGDAMLSNRFKNAVEKHGNNHDCISGVERNFIRMSAAENFPDNDLEVFVNGATAKLVL</sequence>
<gene>
    <name evidence="1" type="ORF">AMTR_s00157p00046890</name>
</gene>
<evidence type="ECO:0000313" key="1">
    <source>
        <dbReference type="EMBL" id="ERN07586.1"/>
    </source>
</evidence>
<dbReference type="HOGENOM" id="CLU_2797372_0_0_1"/>
<accession>W1PIW7</accession>
<reference evidence="2" key="1">
    <citation type="journal article" date="2013" name="Science">
        <title>The Amborella genome and the evolution of flowering plants.</title>
        <authorList>
            <consortium name="Amborella Genome Project"/>
        </authorList>
    </citation>
    <scope>NUCLEOTIDE SEQUENCE [LARGE SCALE GENOMIC DNA]</scope>
</reference>
<protein>
    <submittedName>
        <fullName evidence="1">Uncharacterized protein</fullName>
    </submittedName>
</protein>